<evidence type="ECO:0000313" key="2">
    <source>
        <dbReference type="EMBL" id="KAF9445754.1"/>
    </source>
</evidence>
<sequence>MPFFQGASNFSINGGHFEDVQGNQNNKHENHSHNIAGENNTVNISPDFSRQDNRAFSADYSNVNIQAGYGTSPQNHVGSTIPHGYVPPPVTQDQSYQMQAALARMANPHPQPAAQAGTPQQGSNNLNLPQIMNQQYDSSGDIANILNPHPHPQQVPRNSQNSLSMPQNLLSSVTSWPGTPGSQHPLEYDSPSHLAFYPHQPPHQIPSHIPGLAAPTEPSGFPGSPAGQDLRPPRSGARVAYQSRPQQHWPPGASIPPPQPLSSASPPNHAAQTPPSQHPPLPSSPVQLASVVPPLVDTSSGVSHGPPLASSAPESSHPLSDINEDGDGLVDLMSAQPAVPAIPDTSDASASAIVAPTNPTSSTATIPNVATIPPTSPSQVESPTVAYENPTNRPAPASTSLFHNTTASPVVSNPPLPSNSLTEAPTSFPAPISQPLGSALPAVPQNKLAGGGGKWRNPLLAMLSFGKKKQKVGQAAAPH</sequence>
<feature type="compositionally biased region" description="Low complexity" evidence="1">
    <location>
        <begin position="112"/>
        <end position="121"/>
    </location>
</feature>
<feature type="compositionally biased region" description="Polar residues" evidence="1">
    <location>
        <begin position="37"/>
        <end position="48"/>
    </location>
</feature>
<reference evidence="2" key="1">
    <citation type="submission" date="2020-11" db="EMBL/GenBank/DDBJ databases">
        <authorList>
            <consortium name="DOE Joint Genome Institute"/>
            <person name="Ahrendt S."/>
            <person name="Riley R."/>
            <person name="Andreopoulos W."/>
            <person name="Labutti K."/>
            <person name="Pangilinan J."/>
            <person name="Ruiz-Duenas F.J."/>
            <person name="Barrasa J.M."/>
            <person name="Sanchez-Garcia M."/>
            <person name="Camarero S."/>
            <person name="Miyauchi S."/>
            <person name="Serrano A."/>
            <person name="Linde D."/>
            <person name="Babiker R."/>
            <person name="Drula E."/>
            <person name="Ayuso-Fernandez I."/>
            <person name="Pacheco R."/>
            <person name="Padilla G."/>
            <person name="Ferreira P."/>
            <person name="Barriuso J."/>
            <person name="Kellner H."/>
            <person name="Castanera R."/>
            <person name="Alfaro M."/>
            <person name="Ramirez L."/>
            <person name="Pisabarro A.G."/>
            <person name="Kuo A."/>
            <person name="Tritt A."/>
            <person name="Lipzen A."/>
            <person name="He G."/>
            <person name="Yan M."/>
            <person name="Ng V."/>
            <person name="Cullen D."/>
            <person name="Martin F."/>
            <person name="Rosso M.-N."/>
            <person name="Henrissat B."/>
            <person name="Hibbett D."/>
            <person name="Martinez A.T."/>
            <person name="Grigoriev I.V."/>
        </authorList>
    </citation>
    <scope>NUCLEOTIDE SEQUENCE</scope>
    <source>
        <strain evidence="2">MF-IS2</strain>
    </source>
</reference>
<accession>A0A9P5X8Q8</accession>
<evidence type="ECO:0000256" key="1">
    <source>
        <dbReference type="SAM" id="MobiDB-lite"/>
    </source>
</evidence>
<feature type="region of interest" description="Disordered" evidence="1">
    <location>
        <begin position="364"/>
        <end position="433"/>
    </location>
</feature>
<dbReference type="Proteomes" id="UP000807342">
    <property type="component" value="Unassembled WGS sequence"/>
</dbReference>
<gene>
    <name evidence="2" type="ORF">P691DRAFT_252889</name>
</gene>
<dbReference type="EMBL" id="MU151283">
    <property type="protein sequence ID" value="KAF9445754.1"/>
    <property type="molecule type" value="Genomic_DNA"/>
</dbReference>
<feature type="region of interest" description="Disordered" evidence="1">
    <location>
        <begin position="12"/>
        <end position="49"/>
    </location>
</feature>
<name>A0A9P5X8Q8_9AGAR</name>
<organism evidence="2 3">
    <name type="scientific">Macrolepiota fuliginosa MF-IS2</name>
    <dbReference type="NCBI Taxonomy" id="1400762"/>
    <lineage>
        <taxon>Eukaryota</taxon>
        <taxon>Fungi</taxon>
        <taxon>Dikarya</taxon>
        <taxon>Basidiomycota</taxon>
        <taxon>Agaricomycotina</taxon>
        <taxon>Agaricomycetes</taxon>
        <taxon>Agaricomycetidae</taxon>
        <taxon>Agaricales</taxon>
        <taxon>Agaricineae</taxon>
        <taxon>Agaricaceae</taxon>
        <taxon>Macrolepiota</taxon>
    </lineage>
</organism>
<feature type="compositionally biased region" description="Polar residues" evidence="1">
    <location>
        <begin position="389"/>
        <end position="407"/>
    </location>
</feature>
<feature type="region of interest" description="Disordered" evidence="1">
    <location>
        <begin position="106"/>
        <end position="127"/>
    </location>
</feature>
<keyword evidence="3" id="KW-1185">Reference proteome</keyword>
<protein>
    <submittedName>
        <fullName evidence="2">Uncharacterized protein</fullName>
    </submittedName>
</protein>
<proteinExistence type="predicted"/>
<feature type="region of interest" description="Disordered" evidence="1">
    <location>
        <begin position="140"/>
        <end position="328"/>
    </location>
</feature>
<comment type="caution">
    <text evidence="2">The sequence shown here is derived from an EMBL/GenBank/DDBJ whole genome shotgun (WGS) entry which is preliminary data.</text>
</comment>
<dbReference type="AlphaFoldDB" id="A0A9P5X8Q8"/>
<feature type="compositionally biased region" description="Polar residues" evidence="1">
    <location>
        <begin position="155"/>
        <end position="182"/>
    </location>
</feature>
<evidence type="ECO:0000313" key="3">
    <source>
        <dbReference type="Proteomes" id="UP000807342"/>
    </source>
</evidence>